<reference evidence="6 7" key="1">
    <citation type="submission" date="2020-08" db="EMBL/GenBank/DDBJ databases">
        <title>Clostridia isolated from Swiss meat.</title>
        <authorList>
            <person name="Wambui J."/>
            <person name="Stevens M.J.A."/>
            <person name="Stephan R."/>
        </authorList>
    </citation>
    <scope>NUCLEOTIDE SEQUENCE [LARGE SCALE GENOMIC DNA]</scope>
    <source>
        <strain evidence="6 7">CM001</strain>
    </source>
</reference>
<comment type="pathway">
    <text evidence="1">Cell wall biogenesis; cell wall polysaccharide biosynthesis.</text>
</comment>
<dbReference type="InterPro" id="IPR001173">
    <property type="entry name" value="Glyco_trans_2-like"/>
</dbReference>
<evidence type="ECO:0000256" key="3">
    <source>
        <dbReference type="ARBA" id="ARBA00022676"/>
    </source>
</evidence>
<dbReference type="SUPFAM" id="SSF53448">
    <property type="entry name" value="Nucleotide-diphospho-sugar transferases"/>
    <property type="match status" value="1"/>
</dbReference>
<dbReference type="InterPro" id="IPR029044">
    <property type="entry name" value="Nucleotide-diphossugar_trans"/>
</dbReference>
<evidence type="ECO:0000256" key="2">
    <source>
        <dbReference type="ARBA" id="ARBA00006739"/>
    </source>
</evidence>
<dbReference type="PANTHER" id="PTHR43179">
    <property type="entry name" value="RHAMNOSYLTRANSFERASE WBBL"/>
    <property type="match status" value="1"/>
</dbReference>
<keyword evidence="3" id="KW-0328">Glycosyltransferase</keyword>
<organism evidence="6 7">
    <name type="scientific">Clostridium gasigenes</name>
    <dbReference type="NCBI Taxonomy" id="94869"/>
    <lineage>
        <taxon>Bacteria</taxon>
        <taxon>Bacillati</taxon>
        <taxon>Bacillota</taxon>
        <taxon>Clostridia</taxon>
        <taxon>Eubacteriales</taxon>
        <taxon>Clostridiaceae</taxon>
        <taxon>Clostridium</taxon>
    </lineage>
</organism>
<comment type="caution">
    <text evidence="6">The sequence shown here is derived from an EMBL/GenBank/DDBJ whole genome shotgun (WGS) entry which is preliminary data.</text>
</comment>
<protein>
    <submittedName>
        <fullName evidence="6">Glycosyltransferase</fullName>
    </submittedName>
</protein>
<accession>A0A7X0VPR0</accession>
<sequence>MKIKNVCCIIVTYNIGISFYKCFNSIYNQVDKVIVVDNGSDKNTIKVLNEIEKEYKDITIVYNKENQGIATALNQGIQYAISNNYEWVLTMDNDSEATNNMVNTMKNVYESINLKEREDIISIFPSYIEKGYEQYENIKESDSNNFEFDFVEAEITSGNMVKTNVFKDLGLLEEKLFIDLVDVEICLRLLKNNLKMIKVKGAILLHSLGNSTKRKILTKEVAVTNHSALRRYYITRNRLEIWKMYKGLECQYLRNSKKDFIKEALTLLLFEKDKISKFKAIRQGVKDYRNNIFGKKII</sequence>
<dbReference type="EMBL" id="JACKWY010000001">
    <property type="protein sequence ID" value="MBB6713519.1"/>
    <property type="molecule type" value="Genomic_DNA"/>
</dbReference>
<dbReference type="PANTHER" id="PTHR43179:SF12">
    <property type="entry name" value="GALACTOFURANOSYLTRANSFERASE GLFT2"/>
    <property type="match status" value="1"/>
</dbReference>
<dbReference type="Gene3D" id="3.90.550.10">
    <property type="entry name" value="Spore Coat Polysaccharide Biosynthesis Protein SpsA, Chain A"/>
    <property type="match status" value="1"/>
</dbReference>
<keyword evidence="4 6" id="KW-0808">Transferase</keyword>
<dbReference type="Pfam" id="PF00535">
    <property type="entry name" value="Glycos_transf_2"/>
    <property type="match status" value="1"/>
</dbReference>
<evidence type="ECO:0000259" key="5">
    <source>
        <dbReference type="Pfam" id="PF00535"/>
    </source>
</evidence>
<evidence type="ECO:0000256" key="1">
    <source>
        <dbReference type="ARBA" id="ARBA00004776"/>
    </source>
</evidence>
<name>A0A7X0VPR0_9CLOT</name>
<comment type="similarity">
    <text evidence="2">Belongs to the glycosyltransferase 2 family.</text>
</comment>
<proteinExistence type="inferred from homology"/>
<evidence type="ECO:0000256" key="4">
    <source>
        <dbReference type="ARBA" id="ARBA00022679"/>
    </source>
</evidence>
<gene>
    <name evidence="6" type="ORF">H7E68_02065</name>
</gene>
<dbReference type="Proteomes" id="UP000585258">
    <property type="component" value="Unassembled WGS sequence"/>
</dbReference>
<feature type="domain" description="Glycosyltransferase 2-like" evidence="5">
    <location>
        <begin position="8"/>
        <end position="108"/>
    </location>
</feature>
<evidence type="ECO:0000313" key="7">
    <source>
        <dbReference type="Proteomes" id="UP000585258"/>
    </source>
</evidence>
<dbReference type="AlphaFoldDB" id="A0A7X0VPR0"/>
<evidence type="ECO:0000313" key="6">
    <source>
        <dbReference type="EMBL" id="MBB6713519.1"/>
    </source>
</evidence>
<dbReference type="GO" id="GO:0016757">
    <property type="term" value="F:glycosyltransferase activity"/>
    <property type="evidence" value="ECO:0007669"/>
    <property type="project" value="UniProtKB-KW"/>
</dbReference>
<dbReference type="RefSeq" id="WP_185163325.1">
    <property type="nucleotide sequence ID" value="NZ_JACKWY010000001.1"/>
</dbReference>